<proteinExistence type="predicted"/>
<dbReference type="EMBL" id="HBJA01022980">
    <property type="protein sequence ID" value="CAE0796255.1"/>
    <property type="molecule type" value="Transcribed_RNA"/>
</dbReference>
<protein>
    <submittedName>
        <fullName evidence="2">Uncharacterized protein</fullName>
    </submittedName>
</protein>
<feature type="compositionally biased region" description="Polar residues" evidence="1">
    <location>
        <begin position="45"/>
        <end position="54"/>
    </location>
</feature>
<name>A0A7S4CG57_9EUGL</name>
<sequence length="114" mass="11801">MLQMNPLAPKRMATTPSLARNLFGKEERPSGCESALSSPPLSAPQWPTNSSVTTRPPGIALTITLQSPASLLPRQAQPTSAILHVTVSTHGSVTTTTAHSAAGTTCIESHSSTA</sequence>
<evidence type="ECO:0000313" key="2">
    <source>
        <dbReference type="EMBL" id="CAE0796255.1"/>
    </source>
</evidence>
<gene>
    <name evidence="2" type="ORF">EGYM00163_LOCUS7375</name>
</gene>
<organism evidence="2">
    <name type="scientific">Eutreptiella gymnastica</name>
    <dbReference type="NCBI Taxonomy" id="73025"/>
    <lineage>
        <taxon>Eukaryota</taxon>
        <taxon>Discoba</taxon>
        <taxon>Euglenozoa</taxon>
        <taxon>Euglenida</taxon>
        <taxon>Spirocuta</taxon>
        <taxon>Euglenophyceae</taxon>
        <taxon>Eutreptiales</taxon>
        <taxon>Eutreptiaceae</taxon>
        <taxon>Eutreptiella</taxon>
    </lineage>
</organism>
<feature type="region of interest" description="Disordered" evidence="1">
    <location>
        <begin position="1"/>
        <end position="54"/>
    </location>
</feature>
<reference evidence="2" key="1">
    <citation type="submission" date="2021-01" db="EMBL/GenBank/DDBJ databases">
        <authorList>
            <person name="Corre E."/>
            <person name="Pelletier E."/>
            <person name="Niang G."/>
            <person name="Scheremetjew M."/>
            <person name="Finn R."/>
            <person name="Kale V."/>
            <person name="Holt S."/>
            <person name="Cochrane G."/>
            <person name="Meng A."/>
            <person name="Brown T."/>
            <person name="Cohen L."/>
        </authorList>
    </citation>
    <scope>NUCLEOTIDE SEQUENCE</scope>
    <source>
        <strain evidence="2">CCMP1594</strain>
    </source>
</reference>
<feature type="compositionally biased region" description="Low complexity" evidence="1">
    <location>
        <begin position="34"/>
        <end position="44"/>
    </location>
</feature>
<dbReference type="AlphaFoldDB" id="A0A7S4CG57"/>
<evidence type="ECO:0000256" key="1">
    <source>
        <dbReference type="SAM" id="MobiDB-lite"/>
    </source>
</evidence>
<accession>A0A7S4CG57</accession>